<protein>
    <submittedName>
        <fullName evidence="1">Enterobactin/ferric enterobactin esterase</fullName>
    </submittedName>
</protein>
<accession>A0A4U8Q6Y9</accession>
<reference evidence="1 2" key="1">
    <citation type="journal article" date="2019" name="Anaerobe">
        <title>Detection of Robinsoniella peoriensis in multiple bone samples of a trauma patient.</title>
        <authorList>
            <person name="Schrottner P."/>
            <person name="Hartwich K."/>
            <person name="Bunk B."/>
            <person name="Schober I."/>
            <person name="Helbig S."/>
            <person name="Rudolph W.W."/>
            <person name="Gunzer F."/>
        </authorList>
    </citation>
    <scope>NUCLEOTIDE SEQUENCE [LARGE SCALE GENOMIC DNA]</scope>
    <source>
        <strain evidence="1 2">DSM 106044</strain>
    </source>
</reference>
<name>A0A4U8Q6Y9_9FIRM</name>
<organism evidence="1 2">
    <name type="scientific">Robinsoniella peoriensis</name>
    <dbReference type="NCBI Taxonomy" id="180332"/>
    <lineage>
        <taxon>Bacteria</taxon>
        <taxon>Bacillati</taxon>
        <taxon>Bacillota</taxon>
        <taxon>Clostridia</taxon>
        <taxon>Lachnospirales</taxon>
        <taxon>Lachnospiraceae</taxon>
        <taxon>Robinsoniella</taxon>
    </lineage>
</organism>
<dbReference type="Pfam" id="PF00756">
    <property type="entry name" value="Esterase"/>
    <property type="match status" value="1"/>
</dbReference>
<dbReference type="STRING" id="180332.GCA_000797495_01877"/>
<comment type="caution">
    <text evidence="1">The sequence shown here is derived from an EMBL/GenBank/DDBJ whole genome shotgun (WGS) entry which is preliminary data.</text>
</comment>
<keyword evidence="2" id="KW-1185">Reference proteome</keyword>
<dbReference type="EMBL" id="QGQD01000060">
    <property type="protein sequence ID" value="TLD00084.1"/>
    <property type="molecule type" value="Genomic_DNA"/>
</dbReference>
<dbReference type="Proteomes" id="UP000306509">
    <property type="component" value="Unassembled WGS sequence"/>
</dbReference>
<proteinExistence type="predicted"/>
<dbReference type="OrthoDB" id="9803578at2"/>
<dbReference type="AlphaFoldDB" id="A0A4U8Q6Y9"/>
<gene>
    <name evidence="1" type="ORF">DSM106044_03174</name>
</gene>
<dbReference type="SUPFAM" id="SSF53474">
    <property type="entry name" value="alpha/beta-Hydrolases"/>
    <property type="match status" value="1"/>
</dbReference>
<dbReference type="RefSeq" id="WP_027292566.1">
    <property type="nucleotide sequence ID" value="NZ_CABMJZ010000140.1"/>
</dbReference>
<evidence type="ECO:0000313" key="1">
    <source>
        <dbReference type="EMBL" id="TLD00084.1"/>
    </source>
</evidence>
<dbReference type="GO" id="GO:0016747">
    <property type="term" value="F:acyltransferase activity, transferring groups other than amino-acyl groups"/>
    <property type="evidence" value="ECO:0007669"/>
    <property type="project" value="TreeGrafter"/>
</dbReference>
<dbReference type="Gene3D" id="3.40.50.1820">
    <property type="entry name" value="alpha/beta hydrolase"/>
    <property type="match status" value="1"/>
</dbReference>
<dbReference type="InterPro" id="IPR000801">
    <property type="entry name" value="Esterase-like"/>
</dbReference>
<dbReference type="PANTHER" id="PTHR48098:SF1">
    <property type="entry name" value="DIACYLGLYCEROL ACYLTRANSFERASE_MYCOLYLTRANSFERASE AG85A"/>
    <property type="match status" value="1"/>
</dbReference>
<dbReference type="InterPro" id="IPR029058">
    <property type="entry name" value="AB_hydrolase_fold"/>
</dbReference>
<dbReference type="PANTHER" id="PTHR48098">
    <property type="entry name" value="ENTEROCHELIN ESTERASE-RELATED"/>
    <property type="match status" value="1"/>
</dbReference>
<evidence type="ECO:0000313" key="2">
    <source>
        <dbReference type="Proteomes" id="UP000306509"/>
    </source>
</evidence>
<dbReference type="InterPro" id="IPR050583">
    <property type="entry name" value="Mycobacterial_A85_antigen"/>
</dbReference>
<sequence>MALIQVNFMSQCLMRTVTINAVIPFDKIYMPGEAPGEKKPFQTLYLLHGIFGSYTDWISGTCIQRWAEEKNLAVIMPSGENHFYVDCKANGERFGEFVGRELPEKMRELFPLSSRREDTFIGGLSMGGYGAIINGLKYHSTFGRIAGLSSALIFDDICNDKQDLAQTVFGKNFYRTVFGEQEQREGSDGDYFALAERAAASEIDIPEVYLCCGTEDFLRAKNQEFAEFLKIKGITCCYEEGPGGHEWDFWNRYIKKVLDWLPLDKENGGVNSGNVGIQ</sequence>